<dbReference type="RefSeq" id="WP_166394971.1">
    <property type="nucleotide sequence ID" value="NZ_CP045121.1"/>
</dbReference>
<feature type="domain" description="DUF427" evidence="1">
    <location>
        <begin position="163"/>
        <end position="254"/>
    </location>
</feature>
<dbReference type="InterPro" id="IPR007361">
    <property type="entry name" value="DUF427"/>
</dbReference>
<proteinExistence type="predicted"/>
<feature type="domain" description="DUF427" evidence="1">
    <location>
        <begin position="39"/>
        <end position="130"/>
    </location>
</feature>
<dbReference type="EMBL" id="CP045121">
    <property type="protein sequence ID" value="QIN77303.1"/>
    <property type="molecule type" value="Genomic_DNA"/>
</dbReference>
<dbReference type="PANTHER" id="PTHR34310:SF9">
    <property type="entry name" value="BLR5716 PROTEIN"/>
    <property type="match status" value="1"/>
</dbReference>
<evidence type="ECO:0000259" key="1">
    <source>
        <dbReference type="Pfam" id="PF04248"/>
    </source>
</evidence>
<protein>
    <submittedName>
        <fullName evidence="2">DUF427 domain-containing protein</fullName>
    </submittedName>
</protein>
<gene>
    <name evidence="2" type="ORF">GBA65_00890</name>
</gene>
<sequence>MALTLGKGPFGKESTGRFNFEVTAPDGHVLYLEETEKRVRAVFNGEPVADSRSVKILHETGHLPVYYFPEEDLRGDLLEGTDHTTHCPFKGDASYRSVRVGDRVAENAVWTYENPLPSAPPIAGHAAFYGDKMDRWLEEDEETFGHPHDPYHRVDVLRSSRSVKVTANGAVIAETQRPMLLFETGLPVRFYIPPEDVAMEHLTPSETRTVCPYKGIASYRSLNAGGETIEDAAWYYPEPLPEAQKVRDHLCFYDGKVEIEVRD</sequence>
<dbReference type="Pfam" id="PF04248">
    <property type="entry name" value="NTP_transf_9"/>
    <property type="match status" value="2"/>
</dbReference>
<evidence type="ECO:0000313" key="3">
    <source>
        <dbReference type="Proteomes" id="UP000502706"/>
    </source>
</evidence>
<dbReference type="Gene3D" id="2.170.150.40">
    <property type="entry name" value="Domain of unknown function (DUF427)"/>
    <property type="match status" value="2"/>
</dbReference>
<organism evidence="2 3">
    <name type="scientific">Rubrobacter marinus</name>
    <dbReference type="NCBI Taxonomy" id="2653852"/>
    <lineage>
        <taxon>Bacteria</taxon>
        <taxon>Bacillati</taxon>
        <taxon>Actinomycetota</taxon>
        <taxon>Rubrobacteria</taxon>
        <taxon>Rubrobacterales</taxon>
        <taxon>Rubrobacteraceae</taxon>
        <taxon>Rubrobacter</taxon>
    </lineage>
</organism>
<reference evidence="2 3" key="1">
    <citation type="submission" date="2019-10" db="EMBL/GenBank/DDBJ databases">
        <title>Rubrobacter sp nov SCSIO 52915 isolated from a deep-sea sediment in the South China Sea.</title>
        <authorList>
            <person name="Chen R.W."/>
        </authorList>
    </citation>
    <scope>NUCLEOTIDE SEQUENCE [LARGE SCALE GENOMIC DNA]</scope>
    <source>
        <strain evidence="2 3">SCSIO 52915</strain>
    </source>
</reference>
<evidence type="ECO:0000313" key="2">
    <source>
        <dbReference type="EMBL" id="QIN77303.1"/>
    </source>
</evidence>
<name>A0A6G8PSJ7_9ACTN</name>
<dbReference type="PANTHER" id="PTHR34310">
    <property type="entry name" value="DUF427 DOMAIN PROTEIN (AFU_ORTHOLOGUE AFUA_3G02220)"/>
    <property type="match status" value="1"/>
</dbReference>
<dbReference type="Proteomes" id="UP000502706">
    <property type="component" value="Chromosome"/>
</dbReference>
<dbReference type="InterPro" id="IPR038694">
    <property type="entry name" value="DUF427_sf"/>
</dbReference>
<accession>A0A6G8PSJ7</accession>
<dbReference type="KEGG" id="rmar:GBA65_00890"/>
<dbReference type="AlphaFoldDB" id="A0A6G8PSJ7"/>
<keyword evidence="3" id="KW-1185">Reference proteome</keyword>